<gene>
    <name evidence="2" type="ORF">B0T16DRAFT_105406</name>
</gene>
<feature type="compositionally biased region" description="Polar residues" evidence="1">
    <location>
        <begin position="118"/>
        <end position="132"/>
    </location>
</feature>
<protein>
    <submittedName>
        <fullName evidence="2">Uncharacterized protein</fullName>
    </submittedName>
</protein>
<dbReference type="Proteomes" id="UP001174936">
    <property type="component" value="Unassembled WGS sequence"/>
</dbReference>
<name>A0AA40CXF1_9PEZI</name>
<dbReference type="EMBL" id="JAULSV010000002">
    <property type="protein sequence ID" value="KAK0652778.1"/>
    <property type="molecule type" value="Genomic_DNA"/>
</dbReference>
<organism evidence="2 3">
    <name type="scientific">Cercophora newfieldiana</name>
    <dbReference type="NCBI Taxonomy" id="92897"/>
    <lineage>
        <taxon>Eukaryota</taxon>
        <taxon>Fungi</taxon>
        <taxon>Dikarya</taxon>
        <taxon>Ascomycota</taxon>
        <taxon>Pezizomycotina</taxon>
        <taxon>Sordariomycetes</taxon>
        <taxon>Sordariomycetidae</taxon>
        <taxon>Sordariales</taxon>
        <taxon>Lasiosphaeriaceae</taxon>
        <taxon>Cercophora</taxon>
    </lineage>
</organism>
<evidence type="ECO:0000313" key="3">
    <source>
        <dbReference type="Proteomes" id="UP001174936"/>
    </source>
</evidence>
<feature type="region of interest" description="Disordered" evidence="1">
    <location>
        <begin position="74"/>
        <end position="143"/>
    </location>
</feature>
<dbReference type="AlphaFoldDB" id="A0AA40CXF1"/>
<feature type="compositionally biased region" description="Polar residues" evidence="1">
    <location>
        <begin position="9"/>
        <end position="27"/>
    </location>
</feature>
<evidence type="ECO:0000313" key="2">
    <source>
        <dbReference type="EMBL" id="KAK0652778.1"/>
    </source>
</evidence>
<proteinExistence type="predicted"/>
<evidence type="ECO:0000256" key="1">
    <source>
        <dbReference type="SAM" id="MobiDB-lite"/>
    </source>
</evidence>
<accession>A0AA40CXF1</accession>
<keyword evidence="3" id="KW-1185">Reference proteome</keyword>
<feature type="region of interest" description="Disordered" evidence="1">
    <location>
        <begin position="350"/>
        <end position="369"/>
    </location>
</feature>
<feature type="region of interest" description="Disordered" evidence="1">
    <location>
        <begin position="1"/>
        <end position="33"/>
    </location>
</feature>
<feature type="compositionally biased region" description="Basic and acidic residues" evidence="1">
    <location>
        <begin position="353"/>
        <end position="369"/>
    </location>
</feature>
<reference evidence="2" key="1">
    <citation type="submission" date="2023-06" db="EMBL/GenBank/DDBJ databases">
        <title>Genome-scale phylogeny and comparative genomics of the fungal order Sordariales.</title>
        <authorList>
            <consortium name="Lawrence Berkeley National Laboratory"/>
            <person name="Hensen N."/>
            <person name="Bonometti L."/>
            <person name="Westerberg I."/>
            <person name="Brannstrom I.O."/>
            <person name="Guillou S."/>
            <person name="Cros-Aarteil S."/>
            <person name="Calhoun S."/>
            <person name="Haridas S."/>
            <person name="Kuo A."/>
            <person name="Mondo S."/>
            <person name="Pangilinan J."/>
            <person name="Riley R."/>
            <person name="Labutti K."/>
            <person name="Andreopoulos B."/>
            <person name="Lipzen A."/>
            <person name="Chen C."/>
            <person name="Yanf M."/>
            <person name="Daum C."/>
            <person name="Ng V."/>
            <person name="Clum A."/>
            <person name="Steindorff A."/>
            <person name="Ohm R."/>
            <person name="Martin F."/>
            <person name="Silar P."/>
            <person name="Natvig D."/>
            <person name="Lalanne C."/>
            <person name="Gautier V."/>
            <person name="Ament-Velasquez S.L."/>
            <person name="Kruys A."/>
            <person name="Hutchinson M.I."/>
            <person name="Powell A.J."/>
            <person name="Barry K."/>
            <person name="Miller A.N."/>
            <person name="Grigoriev I.V."/>
            <person name="Debuchy R."/>
            <person name="Gladieux P."/>
            <person name="Thoren M.H."/>
            <person name="Johannesson H."/>
        </authorList>
    </citation>
    <scope>NUCLEOTIDE SEQUENCE</scope>
    <source>
        <strain evidence="2">SMH2532-1</strain>
    </source>
</reference>
<feature type="compositionally biased region" description="Acidic residues" evidence="1">
    <location>
        <begin position="284"/>
        <end position="307"/>
    </location>
</feature>
<comment type="caution">
    <text evidence="2">The sequence shown here is derived from an EMBL/GenBank/DDBJ whole genome shotgun (WGS) entry which is preliminary data.</text>
</comment>
<sequence>MEEKHGWSYQRSKSNGGRLSTLTSAHAPSSGFGPLETEFTDVNMPDIFRFAHPMIDQRFPLRQSKDSALGQEELDHKLSGGGSGVVRSSAIPIGTTSKDNAVADEQQETVTPKFIDSATASPETSDRSSNAGSEAPSVFTTDDDSMTVASSVMPASANTNTSTMQLLVEELFDILLRHDELIPLYKNAIKRVTERKFENHIRGFLNAYGHDLRAEAQTGVQVRTAAFVRKSARQIVGMIRREVSIGGRPLEHEGAAAAIISRKRQVNQWLEELSRNNTNTQEQREDDDTDYDEVEEVEEEGEDDDEEDHFHQLDETRAFLISSQAFRALIQSIRDWLSIKAERKGLDVGVGEAHGHDAEEERENSGKELRSQLFPTLAAETPKIRTTGTTGLQKLASVDIAEEGSYAARDIHPGTEKVELRSEERCCAEKQGGGSGVAALATTAALLMLSLGRRIWEPRLQPGHQRLRWKCLKL</sequence>
<feature type="region of interest" description="Disordered" evidence="1">
    <location>
        <begin position="272"/>
        <end position="309"/>
    </location>
</feature>